<feature type="region of interest" description="Disordered" evidence="1">
    <location>
        <begin position="1"/>
        <end position="22"/>
    </location>
</feature>
<sequence length="381" mass="41680">METANQNEGVKEETKALTSPAKKASGRRSVFSEKMLSLFSKNRLVFILIGLFLLLIVFYSVSKYVRQEIVKNMTFSMPKIDVSQDNERAALHNNGKKDTFGDMLDEVKKSVDEDKTSSGGVLLGGTPLKVNDKGLKNYGVGNVFKENTSETNNSSEITASNSPLTPNVIEQVSVPKIRKEGYGERKRIVKSREPIKVATGENPFNTIVLENTTNKVRNTPIHKKELVKAAIYGTQVVRNNSSVRIRLLEPMIIDGIIIPANALCSGIAMMGGNRLIIMITAIKSGTEFIPTKMVVYDSNDMLPGIAYLSDDTKGQIRQQNNQAIDNIDNAVYNIGSATGVVGQVGAGVVSGISRSLRYGGVQKKAGEIELNEGYKIFLKQN</sequence>
<evidence type="ECO:0000313" key="5">
    <source>
        <dbReference type="Proteomes" id="UP000609064"/>
    </source>
</evidence>
<comment type="caution">
    <text evidence="4">The sequence shown here is derived from an EMBL/GenBank/DDBJ whole genome shotgun (WGS) entry which is preliminary data.</text>
</comment>
<evidence type="ECO:0000313" key="4">
    <source>
        <dbReference type="EMBL" id="GGD48526.1"/>
    </source>
</evidence>
<evidence type="ECO:0000259" key="3">
    <source>
        <dbReference type="Pfam" id="PF12508"/>
    </source>
</evidence>
<keyword evidence="2" id="KW-0472">Membrane</keyword>
<keyword evidence="2" id="KW-1133">Transmembrane helix</keyword>
<organism evidence="4 5">
    <name type="scientific">Emticicia aquatilis</name>
    <dbReference type="NCBI Taxonomy" id="1537369"/>
    <lineage>
        <taxon>Bacteria</taxon>
        <taxon>Pseudomonadati</taxon>
        <taxon>Bacteroidota</taxon>
        <taxon>Cytophagia</taxon>
        <taxon>Cytophagales</taxon>
        <taxon>Leadbetterellaceae</taxon>
        <taxon>Emticicia</taxon>
    </lineage>
</organism>
<dbReference type="AlphaFoldDB" id="A0A917DM30"/>
<evidence type="ECO:0000256" key="2">
    <source>
        <dbReference type="SAM" id="Phobius"/>
    </source>
</evidence>
<keyword evidence="5" id="KW-1185">Reference proteome</keyword>
<keyword evidence="2" id="KW-0812">Transmembrane</keyword>
<proteinExistence type="predicted"/>
<reference evidence="4" key="2">
    <citation type="submission" date="2020-09" db="EMBL/GenBank/DDBJ databases">
        <authorList>
            <person name="Sun Q."/>
            <person name="Zhou Y."/>
        </authorList>
    </citation>
    <scope>NUCLEOTIDE SEQUENCE</scope>
    <source>
        <strain evidence="4">CGMCC 1.15958</strain>
    </source>
</reference>
<dbReference type="Proteomes" id="UP000609064">
    <property type="component" value="Unassembled WGS sequence"/>
</dbReference>
<protein>
    <recommendedName>
        <fullName evidence="3">Conjugative transposon TraM C-terminal domain-containing protein</fullName>
    </recommendedName>
</protein>
<dbReference type="Pfam" id="PF12508">
    <property type="entry name" value="Transposon_TraM"/>
    <property type="match status" value="1"/>
</dbReference>
<reference evidence="4" key="1">
    <citation type="journal article" date="2014" name="Int. J. Syst. Evol. Microbiol.">
        <title>Complete genome sequence of Corynebacterium casei LMG S-19264T (=DSM 44701T), isolated from a smear-ripened cheese.</title>
        <authorList>
            <consortium name="US DOE Joint Genome Institute (JGI-PGF)"/>
            <person name="Walter F."/>
            <person name="Albersmeier A."/>
            <person name="Kalinowski J."/>
            <person name="Ruckert C."/>
        </authorList>
    </citation>
    <scope>NUCLEOTIDE SEQUENCE</scope>
    <source>
        <strain evidence="4">CGMCC 1.15958</strain>
    </source>
</reference>
<dbReference type="EMBL" id="BMKK01000002">
    <property type="protein sequence ID" value="GGD48526.1"/>
    <property type="molecule type" value="Genomic_DNA"/>
</dbReference>
<evidence type="ECO:0000256" key="1">
    <source>
        <dbReference type="SAM" id="MobiDB-lite"/>
    </source>
</evidence>
<feature type="transmembrane region" description="Helical" evidence="2">
    <location>
        <begin position="44"/>
        <end position="62"/>
    </location>
</feature>
<feature type="domain" description="Conjugative transposon TraM C-terminal" evidence="3">
    <location>
        <begin position="227"/>
        <end position="379"/>
    </location>
</feature>
<dbReference type="RefSeq" id="WP_188765015.1">
    <property type="nucleotide sequence ID" value="NZ_BMKK01000002.1"/>
</dbReference>
<gene>
    <name evidence="4" type="ORF">GCM10011514_10750</name>
</gene>
<dbReference type="InterPro" id="IPR055407">
    <property type="entry name" value="TraM_C"/>
</dbReference>
<name>A0A917DM30_9BACT</name>
<accession>A0A917DM30</accession>